<evidence type="ECO:0000256" key="4">
    <source>
        <dbReference type="ARBA" id="ARBA00022989"/>
    </source>
</evidence>
<keyword evidence="3 6" id="KW-0812">Transmembrane</keyword>
<feature type="transmembrane region" description="Helical" evidence="6">
    <location>
        <begin position="31"/>
        <end position="54"/>
    </location>
</feature>
<dbReference type="PROSITE" id="PS50928">
    <property type="entry name" value="ABC_TM1"/>
    <property type="match status" value="1"/>
</dbReference>
<organism evidence="9 10">
    <name type="scientific">Leucobacter viscericola</name>
    <dbReference type="NCBI Taxonomy" id="2714935"/>
    <lineage>
        <taxon>Bacteria</taxon>
        <taxon>Bacillati</taxon>
        <taxon>Actinomycetota</taxon>
        <taxon>Actinomycetes</taxon>
        <taxon>Micrococcales</taxon>
        <taxon>Microbacteriaceae</taxon>
        <taxon>Leucobacter</taxon>
    </lineage>
</organism>
<name>A0A6G7XI97_9MICO</name>
<keyword evidence="5 6" id="KW-0472">Membrane</keyword>
<feature type="compositionally biased region" description="Basic residues" evidence="7">
    <location>
        <begin position="243"/>
        <end position="252"/>
    </location>
</feature>
<comment type="subcellular location">
    <subcellularLocation>
        <location evidence="6">Cell membrane</location>
        <topology evidence="6">Multi-pass membrane protein</topology>
    </subcellularLocation>
    <subcellularLocation>
        <location evidence="1">Membrane</location>
        <topology evidence="1">Multi-pass membrane protein</topology>
    </subcellularLocation>
</comment>
<dbReference type="AlphaFoldDB" id="A0A6G7XI97"/>
<dbReference type="PANTHER" id="PTHR30177:SF33">
    <property type="entry name" value="POSSIBLE OSMOPROTECTANT (GLYCINE BETAINE_CARNITINE_CHOLINE_L-PROLINE) TRANSPORT INTEGRAL MEMBRANE PROTEIN ABC TRANSPORTER PROZ"/>
    <property type="match status" value="1"/>
</dbReference>
<dbReference type="PANTHER" id="PTHR30177">
    <property type="entry name" value="GLYCINE BETAINE/L-PROLINE TRANSPORT SYSTEM PERMEASE PROTEIN PROW"/>
    <property type="match status" value="1"/>
</dbReference>
<dbReference type="RefSeq" id="WP_166292663.1">
    <property type="nucleotide sequence ID" value="NZ_CP049863.1"/>
</dbReference>
<feature type="compositionally biased region" description="Basic and acidic residues" evidence="7">
    <location>
        <begin position="227"/>
        <end position="237"/>
    </location>
</feature>
<feature type="transmembrane region" description="Helical" evidence="6">
    <location>
        <begin position="188"/>
        <end position="209"/>
    </location>
</feature>
<evidence type="ECO:0000256" key="3">
    <source>
        <dbReference type="ARBA" id="ARBA00022692"/>
    </source>
</evidence>
<dbReference type="InterPro" id="IPR000515">
    <property type="entry name" value="MetI-like"/>
</dbReference>
<sequence>MNLFSETLAWLSDPANWAGPSGIPTRLGQHLAITAIAVLLAAVISLPAGVLIGHTRRGAGFVGGLTGAARALPTLGVLTLLGLAFGIGLAAPLLALIVLAIPSLLAGAYAGVQSVDPTLPSAARAIGLSPTQVILRVEVPLALPILVGGIRAATLQVVSTATLAAYTADFGLGRYLFAGLKTRDYPQMLGGTILVIALTLALDVVLACCQRAAQRVRDPGGTSGSKKLSDATNHDRTNTVQHLHLRRKGSTP</sequence>
<accession>A0A6G7XI97</accession>
<gene>
    <name evidence="9" type="ORF">G7068_14800</name>
</gene>
<feature type="domain" description="ABC transmembrane type-1" evidence="8">
    <location>
        <begin position="27"/>
        <end position="206"/>
    </location>
</feature>
<evidence type="ECO:0000256" key="6">
    <source>
        <dbReference type="RuleBase" id="RU363032"/>
    </source>
</evidence>
<dbReference type="KEGG" id="lvi:G7068_14800"/>
<evidence type="ECO:0000313" key="10">
    <source>
        <dbReference type="Proteomes" id="UP000502677"/>
    </source>
</evidence>
<evidence type="ECO:0000313" key="9">
    <source>
        <dbReference type="EMBL" id="QIK64330.1"/>
    </source>
</evidence>
<evidence type="ECO:0000256" key="1">
    <source>
        <dbReference type="ARBA" id="ARBA00004141"/>
    </source>
</evidence>
<comment type="similarity">
    <text evidence="6">Belongs to the binding-protein-dependent transport system permease family.</text>
</comment>
<dbReference type="InterPro" id="IPR051204">
    <property type="entry name" value="ABC_transp_perm/SBD"/>
</dbReference>
<dbReference type="GO" id="GO:0055085">
    <property type="term" value="P:transmembrane transport"/>
    <property type="evidence" value="ECO:0007669"/>
    <property type="project" value="InterPro"/>
</dbReference>
<dbReference type="Pfam" id="PF00528">
    <property type="entry name" value="BPD_transp_1"/>
    <property type="match status" value="1"/>
</dbReference>
<dbReference type="SUPFAM" id="SSF161098">
    <property type="entry name" value="MetI-like"/>
    <property type="match status" value="1"/>
</dbReference>
<dbReference type="EMBL" id="CP049863">
    <property type="protein sequence ID" value="QIK64330.1"/>
    <property type="molecule type" value="Genomic_DNA"/>
</dbReference>
<protein>
    <submittedName>
        <fullName evidence="9">ABC transporter permease</fullName>
    </submittedName>
</protein>
<evidence type="ECO:0000256" key="2">
    <source>
        <dbReference type="ARBA" id="ARBA00022448"/>
    </source>
</evidence>
<proteinExistence type="inferred from homology"/>
<keyword evidence="2 6" id="KW-0813">Transport</keyword>
<evidence type="ECO:0000256" key="7">
    <source>
        <dbReference type="SAM" id="MobiDB-lite"/>
    </source>
</evidence>
<dbReference type="GO" id="GO:0031460">
    <property type="term" value="P:glycine betaine transport"/>
    <property type="evidence" value="ECO:0007669"/>
    <property type="project" value="TreeGrafter"/>
</dbReference>
<evidence type="ECO:0000259" key="8">
    <source>
        <dbReference type="PROSITE" id="PS50928"/>
    </source>
</evidence>
<dbReference type="Gene3D" id="1.10.3720.10">
    <property type="entry name" value="MetI-like"/>
    <property type="match status" value="1"/>
</dbReference>
<dbReference type="CDD" id="cd06261">
    <property type="entry name" value="TM_PBP2"/>
    <property type="match status" value="1"/>
</dbReference>
<keyword evidence="10" id="KW-1185">Reference proteome</keyword>
<keyword evidence="4 6" id="KW-1133">Transmembrane helix</keyword>
<reference evidence="9 10" key="1">
    <citation type="submission" date="2020-03" db="EMBL/GenBank/DDBJ databases">
        <title>Leucobacter sp. nov., isolated from beetles.</title>
        <authorList>
            <person name="Hyun D.-W."/>
            <person name="Bae J.-W."/>
        </authorList>
    </citation>
    <scope>NUCLEOTIDE SEQUENCE [LARGE SCALE GENOMIC DNA]</scope>
    <source>
        <strain evidence="9 10">HDW9C</strain>
    </source>
</reference>
<feature type="region of interest" description="Disordered" evidence="7">
    <location>
        <begin position="216"/>
        <end position="252"/>
    </location>
</feature>
<feature type="transmembrane region" description="Helical" evidence="6">
    <location>
        <begin position="75"/>
        <end position="101"/>
    </location>
</feature>
<dbReference type="Proteomes" id="UP000502677">
    <property type="component" value="Chromosome"/>
</dbReference>
<dbReference type="InterPro" id="IPR035906">
    <property type="entry name" value="MetI-like_sf"/>
</dbReference>
<evidence type="ECO:0000256" key="5">
    <source>
        <dbReference type="ARBA" id="ARBA00023136"/>
    </source>
</evidence>
<dbReference type="GO" id="GO:0005886">
    <property type="term" value="C:plasma membrane"/>
    <property type="evidence" value="ECO:0007669"/>
    <property type="project" value="UniProtKB-SubCell"/>
</dbReference>